<evidence type="ECO:0000313" key="3">
    <source>
        <dbReference type="Proteomes" id="UP000309992"/>
    </source>
</evidence>
<dbReference type="Proteomes" id="UP000309992">
    <property type="component" value="Unassembled WGS sequence"/>
</dbReference>
<gene>
    <name evidence="2" type="ORF">FCN18_37100</name>
</gene>
<dbReference type="InterPro" id="IPR001387">
    <property type="entry name" value="Cro/C1-type_HTH"/>
</dbReference>
<dbReference type="EMBL" id="SWMS01000047">
    <property type="protein sequence ID" value="TKG59151.1"/>
    <property type="molecule type" value="Genomic_DNA"/>
</dbReference>
<reference evidence="2 3" key="1">
    <citation type="journal article" date="2015" name="Antonie Van Leeuwenhoek">
        <title>Prauserella endophytica sp. nov., an endophytic actinobacterium isolated from Tamarix taklamakanensis.</title>
        <authorList>
            <person name="Liu J.M."/>
            <person name="Habden X."/>
            <person name="Guo L."/>
            <person name="Tuo L."/>
            <person name="Jiang Z.K."/>
            <person name="Liu S.W."/>
            <person name="Liu X.F."/>
            <person name="Chen L."/>
            <person name="Li R.F."/>
            <person name="Zhang Y.Q."/>
            <person name="Sun C.H."/>
        </authorList>
    </citation>
    <scope>NUCLEOTIDE SEQUENCE [LARGE SCALE GENOMIC DNA]</scope>
    <source>
        <strain evidence="2 3">CGMCC 4.7182</strain>
    </source>
</reference>
<comment type="caution">
    <text evidence="2">The sequence shown here is derived from an EMBL/GenBank/DDBJ whole genome shotgun (WGS) entry which is preliminary data.</text>
</comment>
<sequence length="398" mass="42011">MAAAEEDRGPAGVGRRVRAARKLHPNLGQRQLAARMHVSVSLVRQVEQGRKPASPAFVAAAARALNLTVYDLYEQPSPQFGTEREGIAELETAVIAGPALATDDPPCPVGTLARAVDTVADLQRKSRYDRSSAMMPDLLAALHTAAAHARAGAEAERAHALLTHLYQCVTICLHRMGSPLSGQAAERAATAASASGDPLLAALCEGEIGLPLMHRGAYAAAERLAATGRSLAEAEPANPASLTVRGYLHLRSAILSARSGDRATSDTHLAEAAGCARILEPGTDFYDTAFDPANVTIHSVAAAVELGDGATALARNTSLPPGTLASRKGHHHVDLARAALLQGRRDQVLAELNTARALAPQLTRYHPQVHETVVTLAHHDRRRSDSLATFARWAGIQL</sequence>
<dbReference type="SMART" id="SM00530">
    <property type="entry name" value="HTH_XRE"/>
    <property type="match status" value="1"/>
</dbReference>
<accession>A0ABY2RUB2</accession>
<dbReference type="Pfam" id="PF13560">
    <property type="entry name" value="HTH_31"/>
    <property type="match status" value="1"/>
</dbReference>
<protein>
    <submittedName>
        <fullName evidence="2">Helix-turn-helix transcriptional regulator</fullName>
    </submittedName>
</protein>
<keyword evidence="3" id="KW-1185">Reference proteome</keyword>
<dbReference type="SUPFAM" id="SSF47413">
    <property type="entry name" value="lambda repressor-like DNA-binding domains"/>
    <property type="match status" value="1"/>
</dbReference>
<organism evidence="2 3">
    <name type="scientific">Prauserella endophytica</name>
    <dbReference type="NCBI Taxonomy" id="1592324"/>
    <lineage>
        <taxon>Bacteria</taxon>
        <taxon>Bacillati</taxon>
        <taxon>Actinomycetota</taxon>
        <taxon>Actinomycetes</taxon>
        <taxon>Pseudonocardiales</taxon>
        <taxon>Pseudonocardiaceae</taxon>
        <taxon>Prauserella</taxon>
        <taxon>Prauserella coralliicola group</taxon>
    </lineage>
</organism>
<evidence type="ECO:0000313" key="2">
    <source>
        <dbReference type="EMBL" id="TKG59151.1"/>
    </source>
</evidence>
<proteinExistence type="predicted"/>
<dbReference type="RefSeq" id="WP_137097373.1">
    <property type="nucleotide sequence ID" value="NZ_SWMS01000047.1"/>
</dbReference>
<evidence type="ECO:0000259" key="1">
    <source>
        <dbReference type="PROSITE" id="PS50943"/>
    </source>
</evidence>
<name>A0ABY2RUB2_9PSEU</name>
<dbReference type="CDD" id="cd00093">
    <property type="entry name" value="HTH_XRE"/>
    <property type="match status" value="1"/>
</dbReference>
<dbReference type="PROSITE" id="PS50943">
    <property type="entry name" value="HTH_CROC1"/>
    <property type="match status" value="1"/>
</dbReference>
<dbReference type="InterPro" id="IPR010982">
    <property type="entry name" value="Lambda_DNA-bd_dom_sf"/>
</dbReference>
<feature type="domain" description="HTH cro/C1-type" evidence="1">
    <location>
        <begin position="17"/>
        <end position="72"/>
    </location>
</feature>
<dbReference type="Gene3D" id="1.10.260.40">
    <property type="entry name" value="lambda repressor-like DNA-binding domains"/>
    <property type="match status" value="1"/>
</dbReference>